<dbReference type="Gene3D" id="3.90.780.10">
    <property type="entry name" value="5'-Nucleotidase, C-terminal domain"/>
    <property type="match status" value="1"/>
</dbReference>
<dbReference type="InterPro" id="IPR004843">
    <property type="entry name" value="Calcineurin-like_PHP"/>
</dbReference>
<dbReference type="OrthoDB" id="9803927at2"/>
<dbReference type="Pfam" id="PF02872">
    <property type="entry name" value="5_nucleotid_C"/>
    <property type="match status" value="1"/>
</dbReference>
<evidence type="ECO:0000256" key="6">
    <source>
        <dbReference type="RuleBase" id="RU362119"/>
    </source>
</evidence>
<dbReference type="PANTHER" id="PTHR11575:SF24">
    <property type="entry name" value="5'-NUCLEOTIDASE"/>
    <property type="match status" value="1"/>
</dbReference>
<dbReference type="PROSITE" id="PS00785">
    <property type="entry name" value="5_NUCLEOTIDASE_1"/>
    <property type="match status" value="1"/>
</dbReference>
<dbReference type="Proteomes" id="UP000293520">
    <property type="component" value="Unassembled WGS sequence"/>
</dbReference>
<evidence type="ECO:0000256" key="5">
    <source>
        <dbReference type="ARBA" id="ARBA00022801"/>
    </source>
</evidence>
<dbReference type="PRINTS" id="PR01607">
    <property type="entry name" value="APYRASEFAMLY"/>
</dbReference>
<feature type="domain" description="Calcineurin-like phosphoesterase" evidence="7">
    <location>
        <begin position="26"/>
        <end position="247"/>
    </location>
</feature>
<sequence length="534" mass="56668">MPLRLLTVVSIAALFAGSAQAETVLHILHTNDLHSRIEAINEYDSTCEQEARDAGECFGGVARLAAKVREIRDQIQAEGGNVIVLDAGDQYQGSLFYTTYKGAEVVEFMTSIGYDAMAVGNHEFDDGPEGLAVLADGADFPVVSGNLDLSRSNVLNGKVGDIAILDVGGERIGIVSALSMDTPEIASPGPGVIFQDDVESLRADVQELTDQGIDKIIALTHVGYRRDQYFAREVPGLDAIIGGHSHTLLGDMEGAEGPYPTLVGGPGGVEVPVATAYAYSKYLGHLTLTFDDGGNLVKAEGQPILLDSSIPEDEAIAARVTEMAAPIEELRQTVVAQAAAPIDGDRTNCRARECQMGNLVADAMLDRVKDQGITIAIANGGGLRASIDQGPVSMGEIYTVLPFQNTLATFHLRGADVIAALENGASQYEDAGGRFAQVAGLKYTVDPAAGTGSRISDVMVMDEGEWKPIDPDATYGVVSNNYMRGGGDGYEVFETRAENAYDFGPDLAEVVAEYLAGLDESYRPLLDGRITVRQ</sequence>
<dbReference type="SUPFAM" id="SSF55816">
    <property type="entry name" value="5'-nucleotidase (syn. UDP-sugar hydrolase), C-terminal domain"/>
    <property type="match status" value="1"/>
</dbReference>
<keyword evidence="5 6" id="KW-0378">Hydrolase</keyword>
<dbReference type="GO" id="GO:0009166">
    <property type="term" value="P:nucleotide catabolic process"/>
    <property type="evidence" value="ECO:0007669"/>
    <property type="project" value="InterPro"/>
</dbReference>
<dbReference type="InterPro" id="IPR029052">
    <property type="entry name" value="Metallo-depent_PP-like"/>
</dbReference>
<evidence type="ECO:0000259" key="7">
    <source>
        <dbReference type="Pfam" id="PF00149"/>
    </source>
</evidence>
<dbReference type="FunFam" id="3.60.21.10:FF:000020">
    <property type="entry name" value="NT5E isoform 4"/>
    <property type="match status" value="1"/>
</dbReference>
<dbReference type="GO" id="GO:0016788">
    <property type="term" value="F:hydrolase activity, acting on ester bonds"/>
    <property type="evidence" value="ECO:0007669"/>
    <property type="project" value="InterPro"/>
</dbReference>
<keyword evidence="10" id="KW-1185">Reference proteome</keyword>
<organism evidence="9 10">
    <name type="scientific">Paracoccus subflavus</name>
    <dbReference type="NCBI Taxonomy" id="2528244"/>
    <lineage>
        <taxon>Bacteria</taxon>
        <taxon>Pseudomonadati</taxon>
        <taxon>Pseudomonadota</taxon>
        <taxon>Alphaproteobacteria</taxon>
        <taxon>Rhodobacterales</taxon>
        <taxon>Paracoccaceae</taxon>
        <taxon>Paracoccus</taxon>
    </lineage>
</organism>
<protein>
    <submittedName>
        <fullName evidence="9">Multifunctional 2',3'-cyclic-nucleotide 2'-phosphodiesterase/5'-nucleotidase/3'-nucleotidase</fullName>
    </submittedName>
</protein>
<dbReference type="GO" id="GO:0000166">
    <property type="term" value="F:nucleotide binding"/>
    <property type="evidence" value="ECO:0007669"/>
    <property type="project" value="UniProtKB-KW"/>
</dbReference>
<dbReference type="EMBL" id="SISK01000001">
    <property type="protein sequence ID" value="TBN43711.1"/>
    <property type="molecule type" value="Genomic_DNA"/>
</dbReference>
<dbReference type="InterPro" id="IPR036907">
    <property type="entry name" value="5'-Nucleotdase_C_sf"/>
</dbReference>
<comment type="caution">
    <text evidence="9">The sequence shown here is derived from an EMBL/GenBank/DDBJ whole genome shotgun (WGS) entry which is preliminary data.</text>
</comment>
<dbReference type="AlphaFoldDB" id="A0A4V2JCR8"/>
<evidence type="ECO:0000256" key="2">
    <source>
        <dbReference type="ARBA" id="ARBA00022723"/>
    </source>
</evidence>
<feature type="chain" id="PRO_5020994407" evidence="6">
    <location>
        <begin position="22"/>
        <end position="534"/>
    </location>
</feature>
<feature type="domain" description="5'-Nucleotidase C-terminal" evidence="8">
    <location>
        <begin position="334"/>
        <end position="494"/>
    </location>
</feature>
<dbReference type="InterPro" id="IPR008334">
    <property type="entry name" value="5'-Nucleotdase_C"/>
</dbReference>
<evidence type="ECO:0000256" key="3">
    <source>
        <dbReference type="ARBA" id="ARBA00022729"/>
    </source>
</evidence>
<accession>A0A4V2JCR8</accession>
<dbReference type="CDD" id="cd07409">
    <property type="entry name" value="MPP_CD73_N"/>
    <property type="match status" value="1"/>
</dbReference>
<keyword evidence="3 6" id="KW-0732">Signal</keyword>
<dbReference type="PROSITE" id="PS00786">
    <property type="entry name" value="5_NUCLEOTIDASE_2"/>
    <property type="match status" value="1"/>
</dbReference>
<dbReference type="GO" id="GO:0046872">
    <property type="term" value="F:metal ion binding"/>
    <property type="evidence" value="ECO:0007669"/>
    <property type="project" value="UniProtKB-KW"/>
</dbReference>
<keyword evidence="2" id="KW-0479">Metal-binding</keyword>
<reference evidence="9 10" key="1">
    <citation type="submission" date="2019-02" db="EMBL/GenBank/DDBJ databases">
        <title>Paracoccus subflavus sp. nov., isolated from marine sediment of the Pacific Ocean.</title>
        <authorList>
            <person name="Zhang G."/>
        </authorList>
    </citation>
    <scope>NUCLEOTIDE SEQUENCE [LARGE SCALE GENOMIC DNA]</scope>
    <source>
        <strain evidence="9 10">GY0581</strain>
    </source>
</reference>
<feature type="signal peptide" evidence="6">
    <location>
        <begin position="1"/>
        <end position="21"/>
    </location>
</feature>
<keyword evidence="4 6" id="KW-0547">Nucleotide-binding</keyword>
<dbReference type="InterPro" id="IPR006179">
    <property type="entry name" value="5_nucleotidase/apyrase"/>
</dbReference>
<dbReference type="Pfam" id="PF00149">
    <property type="entry name" value="Metallophos"/>
    <property type="match status" value="1"/>
</dbReference>
<evidence type="ECO:0000256" key="4">
    <source>
        <dbReference type="ARBA" id="ARBA00022741"/>
    </source>
</evidence>
<gene>
    <name evidence="9" type="ORF">EYE42_00795</name>
</gene>
<comment type="similarity">
    <text evidence="1 6">Belongs to the 5'-nucleotidase family.</text>
</comment>
<evidence type="ECO:0000259" key="8">
    <source>
        <dbReference type="Pfam" id="PF02872"/>
    </source>
</evidence>
<dbReference type="SUPFAM" id="SSF56300">
    <property type="entry name" value="Metallo-dependent phosphatases"/>
    <property type="match status" value="1"/>
</dbReference>
<name>A0A4V2JCR8_9RHOB</name>
<dbReference type="RefSeq" id="WP_130989412.1">
    <property type="nucleotide sequence ID" value="NZ_SISK01000001.1"/>
</dbReference>
<dbReference type="Gene3D" id="3.60.21.10">
    <property type="match status" value="1"/>
</dbReference>
<dbReference type="PANTHER" id="PTHR11575">
    <property type="entry name" value="5'-NUCLEOTIDASE-RELATED"/>
    <property type="match status" value="1"/>
</dbReference>
<dbReference type="InterPro" id="IPR006146">
    <property type="entry name" value="5'-Nucleotdase_CS"/>
</dbReference>
<evidence type="ECO:0000313" key="9">
    <source>
        <dbReference type="EMBL" id="TBN43711.1"/>
    </source>
</evidence>
<evidence type="ECO:0000313" key="10">
    <source>
        <dbReference type="Proteomes" id="UP000293520"/>
    </source>
</evidence>
<proteinExistence type="inferred from homology"/>
<evidence type="ECO:0000256" key="1">
    <source>
        <dbReference type="ARBA" id="ARBA00006654"/>
    </source>
</evidence>